<dbReference type="EMBL" id="JAHXCT010000003">
    <property type="protein sequence ID" value="MBW4769278.1"/>
    <property type="molecule type" value="Genomic_DNA"/>
</dbReference>
<feature type="domain" description="DJ-1/PfpI" evidence="1">
    <location>
        <begin position="4"/>
        <end position="165"/>
    </location>
</feature>
<proteinExistence type="predicted"/>
<dbReference type="Proteomes" id="UP000788426">
    <property type="component" value="Unassembled WGS sequence"/>
</dbReference>
<dbReference type="RefSeq" id="WP_219481069.1">
    <property type="nucleotide sequence ID" value="NZ_JAHXCT010000003.1"/>
</dbReference>
<sequence>MTTKVYLFLADGFETIEALAVVDILRRGGIEVKTVSIMGKELVESAQKVTVKADELFENVDLNDASLLLLPGGLPGANYLNEHEGLRQAILKHNEEGKKLGAICAAPMVFGSLNLLNNRKATCYPGFEKHLTGAQYTGDFVTIDGNIITAKGAAASLEYAYCLLEWLTNAEKANEIKSGMLYNEQ</sequence>
<dbReference type="InterPro" id="IPR050325">
    <property type="entry name" value="Prot/Nucl_acid_deglycase"/>
</dbReference>
<evidence type="ECO:0000313" key="3">
    <source>
        <dbReference type="Proteomes" id="UP000788426"/>
    </source>
</evidence>
<reference evidence="2 3" key="1">
    <citation type="submission" date="2021-07" db="EMBL/GenBank/DDBJ databases">
        <title>Genomic diversity and antimicrobial resistance of Prevotella spp. isolated from chronic lung disease airways.</title>
        <authorList>
            <person name="Webb K.A."/>
            <person name="Olagoke O.S."/>
            <person name="Baird T."/>
            <person name="Neill J."/>
            <person name="Pham A."/>
            <person name="Wells T.J."/>
            <person name="Ramsay K.A."/>
            <person name="Bell S.C."/>
            <person name="Sarovich D.S."/>
            <person name="Price E.P."/>
        </authorList>
    </citation>
    <scope>NUCLEOTIDE SEQUENCE [LARGE SCALE GENOMIC DNA]</scope>
    <source>
        <strain evidence="2 3">SCHI0011.S.12</strain>
    </source>
</reference>
<name>A0ABS6YEY2_9BACT</name>
<dbReference type="InterPro" id="IPR002818">
    <property type="entry name" value="DJ-1/PfpI"/>
</dbReference>
<dbReference type="CDD" id="cd03135">
    <property type="entry name" value="GATase1_DJ-1"/>
    <property type="match status" value="1"/>
</dbReference>
<protein>
    <submittedName>
        <fullName evidence="2">DJ-1/PfpI family protein</fullName>
    </submittedName>
</protein>
<gene>
    <name evidence="2" type="ORF">KZO38_05820</name>
</gene>
<keyword evidence="3" id="KW-1185">Reference proteome</keyword>
<dbReference type="PANTHER" id="PTHR48094:SF12">
    <property type="entry name" value="PARKINSON DISEASE PROTEIN 7 HOMOLOG"/>
    <property type="match status" value="1"/>
</dbReference>
<dbReference type="Pfam" id="PF01965">
    <property type="entry name" value="DJ-1_PfpI"/>
    <property type="match status" value="1"/>
</dbReference>
<evidence type="ECO:0000313" key="2">
    <source>
        <dbReference type="EMBL" id="MBW4769278.1"/>
    </source>
</evidence>
<dbReference type="InterPro" id="IPR006287">
    <property type="entry name" value="DJ-1"/>
</dbReference>
<dbReference type="PANTHER" id="PTHR48094">
    <property type="entry name" value="PROTEIN/NUCLEIC ACID DEGLYCASE DJ-1-RELATED"/>
    <property type="match status" value="1"/>
</dbReference>
<comment type="caution">
    <text evidence="2">The sequence shown here is derived from an EMBL/GenBank/DDBJ whole genome shotgun (WGS) entry which is preliminary data.</text>
</comment>
<dbReference type="NCBIfam" id="TIGR01383">
    <property type="entry name" value="not_thiJ"/>
    <property type="match status" value="1"/>
</dbReference>
<evidence type="ECO:0000259" key="1">
    <source>
        <dbReference type="Pfam" id="PF01965"/>
    </source>
</evidence>
<accession>A0ABS6YEY2</accession>
<organism evidence="2 3">
    <name type="scientific">Hoylesella nanceiensis</name>
    <dbReference type="NCBI Taxonomy" id="425941"/>
    <lineage>
        <taxon>Bacteria</taxon>
        <taxon>Pseudomonadati</taxon>
        <taxon>Bacteroidota</taxon>
        <taxon>Bacteroidia</taxon>
        <taxon>Bacteroidales</taxon>
        <taxon>Prevotellaceae</taxon>
        <taxon>Hoylesella</taxon>
    </lineage>
</organism>